<dbReference type="GO" id="GO:0016251">
    <property type="term" value="F:RNA polymerase II general transcription initiation factor activity"/>
    <property type="evidence" value="ECO:0007669"/>
    <property type="project" value="TreeGrafter"/>
</dbReference>
<evidence type="ECO:0000256" key="2">
    <source>
        <dbReference type="ARBA" id="ARBA00013932"/>
    </source>
</evidence>
<dbReference type="Gene3D" id="1.10.472.10">
    <property type="entry name" value="Cyclin-like"/>
    <property type="match status" value="1"/>
</dbReference>
<dbReference type="Pfam" id="PF08271">
    <property type="entry name" value="Zn_Ribbon_TF"/>
    <property type="match status" value="1"/>
</dbReference>
<feature type="compositionally biased region" description="Polar residues" evidence="10">
    <location>
        <begin position="56"/>
        <end position="65"/>
    </location>
</feature>
<keyword evidence="4" id="KW-0805">Transcription regulation</keyword>
<dbReference type="FunFam" id="1.10.472.170:FF:000001">
    <property type="entry name" value="Transcription initiation factor IIB"/>
    <property type="match status" value="1"/>
</dbReference>
<keyword evidence="13" id="KW-1185">Reference proteome</keyword>
<dbReference type="SUPFAM" id="SSF47954">
    <property type="entry name" value="Cyclin-like"/>
    <property type="match status" value="2"/>
</dbReference>
<dbReference type="InterPro" id="IPR013150">
    <property type="entry name" value="TFIIB_cyclin"/>
</dbReference>
<dbReference type="CDD" id="cd20551">
    <property type="entry name" value="CYCLIN_TFIIB_rpt1"/>
    <property type="match status" value="1"/>
</dbReference>
<evidence type="ECO:0000256" key="3">
    <source>
        <dbReference type="ARBA" id="ARBA00022737"/>
    </source>
</evidence>
<proteinExistence type="inferred from homology"/>
<dbReference type="EMBL" id="JADGKB010000076">
    <property type="protein sequence ID" value="KAJ3254873.1"/>
    <property type="molecule type" value="Genomic_DNA"/>
</dbReference>
<evidence type="ECO:0000256" key="10">
    <source>
        <dbReference type="SAM" id="MobiDB-lite"/>
    </source>
</evidence>
<comment type="caution">
    <text evidence="12">The sequence shown here is derived from an EMBL/GenBank/DDBJ whole genome shotgun (WGS) entry which is preliminary data.</text>
</comment>
<accession>A0AAD5UGJ2</accession>
<gene>
    <name evidence="12" type="primary">SUA7_2</name>
    <name evidence="12" type="ORF">HK103_006768</name>
</gene>
<evidence type="ECO:0000256" key="4">
    <source>
        <dbReference type="ARBA" id="ARBA00023015"/>
    </source>
</evidence>
<dbReference type="Gene3D" id="1.10.472.170">
    <property type="match status" value="1"/>
</dbReference>
<dbReference type="PANTHER" id="PTHR11618">
    <property type="entry name" value="TRANSCRIPTION INITIATION FACTOR IIB-RELATED"/>
    <property type="match status" value="1"/>
</dbReference>
<keyword evidence="9" id="KW-0479">Metal-binding</keyword>
<evidence type="ECO:0000256" key="9">
    <source>
        <dbReference type="PROSITE-ProRule" id="PRU00469"/>
    </source>
</evidence>
<comment type="function">
    <text evidence="7">General factor that plays a major role in the activation of eukaryotic genes transcribed by RNA polymerase II.</text>
</comment>
<name>A0AAD5UGJ2_9FUNG</name>
<dbReference type="GO" id="GO:0008270">
    <property type="term" value="F:zinc ion binding"/>
    <property type="evidence" value="ECO:0007669"/>
    <property type="project" value="UniProtKB-KW"/>
</dbReference>
<evidence type="ECO:0000256" key="5">
    <source>
        <dbReference type="ARBA" id="ARBA00023163"/>
    </source>
</evidence>
<keyword evidence="5" id="KW-0804">Transcription</keyword>
<keyword evidence="9" id="KW-0863">Zinc-finger</keyword>
<keyword evidence="9" id="KW-0862">Zinc</keyword>
<dbReference type="InterPro" id="IPR036915">
    <property type="entry name" value="Cyclin-like_sf"/>
</dbReference>
<dbReference type="PRINTS" id="PR00685">
    <property type="entry name" value="TIFACTORIIB"/>
</dbReference>
<evidence type="ECO:0000313" key="12">
    <source>
        <dbReference type="EMBL" id="KAJ3254873.1"/>
    </source>
</evidence>
<dbReference type="InterPro" id="IPR013763">
    <property type="entry name" value="Cyclin-like_dom"/>
</dbReference>
<dbReference type="PANTHER" id="PTHR11618:SF13">
    <property type="entry name" value="TRANSCRIPTION INITIATION FACTOR IIB"/>
    <property type="match status" value="1"/>
</dbReference>
<dbReference type="SUPFAM" id="SSF57783">
    <property type="entry name" value="Zinc beta-ribbon"/>
    <property type="match status" value="1"/>
</dbReference>
<dbReference type="GO" id="GO:0005634">
    <property type="term" value="C:nucleus"/>
    <property type="evidence" value="ECO:0007669"/>
    <property type="project" value="TreeGrafter"/>
</dbReference>
<dbReference type="GO" id="GO:0051123">
    <property type="term" value="P:RNA polymerase II preinitiation complex assembly"/>
    <property type="evidence" value="ECO:0007669"/>
    <property type="project" value="UniProtKB-ARBA"/>
</dbReference>
<evidence type="ECO:0000313" key="13">
    <source>
        <dbReference type="Proteomes" id="UP001210925"/>
    </source>
</evidence>
<evidence type="ECO:0000259" key="11">
    <source>
        <dbReference type="PROSITE" id="PS51134"/>
    </source>
</evidence>
<dbReference type="AlphaFoldDB" id="A0AAD5UGJ2"/>
<dbReference type="InterPro" id="IPR000812">
    <property type="entry name" value="TFIIB"/>
</dbReference>
<dbReference type="GO" id="GO:0017025">
    <property type="term" value="F:TBP-class protein binding"/>
    <property type="evidence" value="ECO:0007669"/>
    <property type="project" value="InterPro"/>
</dbReference>
<dbReference type="SMART" id="SM00385">
    <property type="entry name" value="CYCLIN"/>
    <property type="match status" value="2"/>
</dbReference>
<dbReference type="PROSITE" id="PS51134">
    <property type="entry name" value="ZF_TFIIB"/>
    <property type="match status" value="1"/>
</dbReference>
<evidence type="ECO:0000256" key="7">
    <source>
        <dbReference type="ARBA" id="ARBA00056616"/>
    </source>
</evidence>
<comment type="similarity">
    <text evidence="1">Belongs to the TFIIB family.</text>
</comment>
<dbReference type="Pfam" id="PF00382">
    <property type="entry name" value="TFIIB"/>
    <property type="match status" value="2"/>
</dbReference>
<feature type="domain" description="TFIIB-type" evidence="11">
    <location>
        <begin position="10"/>
        <end position="43"/>
    </location>
</feature>
<protein>
    <recommendedName>
        <fullName evidence="2">Transcription initiation factor IIB</fullName>
    </recommendedName>
    <alternativeName>
        <fullName evidence="6">General transcription factor TFIIB</fullName>
    </alternativeName>
</protein>
<organism evidence="12 13">
    <name type="scientific">Boothiomyces macroporosus</name>
    <dbReference type="NCBI Taxonomy" id="261099"/>
    <lineage>
        <taxon>Eukaryota</taxon>
        <taxon>Fungi</taxon>
        <taxon>Fungi incertae sedis</taxon>
        <taxon>Chytridiomycota</taxon>
        <taxon>Chytridiomycota incertae sedis</taxon>
        <taxon>Chytridiomycetes</taxon>
        <taxon>Rhizophydiales</taxon>
        <taxon>Terramycetaceae</taxon>
        <taxon>Boothiomyces</taxon>
    </lineage>
</organism>
<sequence>MDTKKIDLNLRLFCTDCRDPIPNIIEDFAAGDLICGNCGLVLGNRVIDTRSEWRTFANSDDNSGDPSRVGAASDPLLGGSNHLDSTTISAMDKGTGMSKELSRTHNKISHDRGMQNVLDAFKSIQHMGDTIGLPRIVDDEKTLRGKSAEAIKAACLFIACREHKSERTFKEICNLTKVSTKEIGRCYKLIQPTLSKPSQPKTLDAYVRRFCSQLDVNNETTRSALKLCQMVSDRGILAGKSPITLIAACLYFASALSDDPKSAKDIALTAQCTESTLRNAYRKIYEDRYELGKDLGKTSKPISMLPP</sequence>
<feature type="region of interest" description="Disordered" evidence="10">
    <location>
        <begin position="56"/>
        <end position="76"/>
    </location>
</feature>
<comment type="subunit">
    <text evidence="8">Associates with TFIID-IIA (DA complex) to form TFIID-IIA-IIB (DAB-complex) which is then recognized by polymerase II.</text>
</comment>
<evidence type="ECO:0000256" key="6">
    <source>
        <dbReference type="ARBA" id="ARBA00031706"/>
    </source>
</evidence>
<evidence type="ECO:0000256" key="1">
    <source>
        <dbReference type="ARBA" id="ARBA00010857"/>
    </source>
</evidence>
<dbReference type="InterPro" id="IPR013137">
    <property type="entry name" value="Znf_TFIIB"/>
</dbReference>
<dbReference type="Proteomes" id="UP001210925">
    <property type="component" value="Unassembled WGS sequence"/>
</dbReference>
<reference evidence="12" key="1">
    <citation type="submission" date="2020-05" db="EMBL/GenBank/DDBJ databases">
        <title>Phylogenomic resolution of chytrid fungi.</title>
        <authorList>
            <person name="Stajich J.E."/>
            <person name="Amses K."/>
            <person name="Simmons R."/>
            <person name="Seto K."/>
            <person name="Myers J."/>
            <person name="Bonds A."/>
            <person name="Quandt C.A."/>
            <person name="Barry K."/>
            <person name="Liu P."/>
            <person name="Grigoriev I."/>
            <person name="Longcore J.E."/>
            <person name="James T.Y."/>
        </authorList>
    </citation>
    <scope>NUCLEOTIDE SEQUENCE</scope>
    <source>
        <strain evidence="12">PLAUS21</strain>
    </source>
</reference>
<dbReference type="GO" id="GO:0097550">
    <property type="term" value="C:transcription preinitiation complex"/>
    <property type="evidence" value="ECO:0007669"/>
    <property type="project" value="TreeGrafter"/>
</dbReference>
<keyword evidence="3" id="KW-0677">Repeat</keyword>
<evidence type="ECO:0000256" key="8">
    <source>
        <dbReference type="ARBA" id="ARBA00066213"/>
    </source>
</evidence>